<feature type="compositionally biased region" description="Basic and acidic residues" evidence="11">
    <location>
        <begin position="708"/>
        <end position="730"/>
    </location>
</feature>
<evidence type="ECO:0000256" key="10">
    <source>
        <dbReference type="ARBA" id="ARBA00023201"/>
    </source>
</evidence>
<evidence type="ECO:0000256" key="1">
    <source>
        <dbReference type="ARBA" id="ARBA00004141"/>
    </source>
</evidence>
<evidence type="ECO:0000256" key="5">
    <source>
        <dbReference type="ARBA" id="ARBA00022692"/>
    </source>
</evidence>
<evidence type="ECO:0000256" key="4">
    <source>
        <dbReference type="ARBA" id="ARBA00022449"/>
    </source>
</evidence>
<feature type="transmembrane region" description="Helical" evidence="12">
    <location>
        <begin position="208"/>
        <end position="229"/>
    </location>
</feature>
<feature type="transmembrane region" description="Helical" evidence="12">
    <location>
        <begin position="366"/>
        <end position="388"/>
    </location>
</feature>
<dbReference type="GO" id="GO:0036376">
    <property type="term" value="P:sodium ion export across plasma membrane"/>
    <property type="evidence" value="ECO:0007669"/>
    <property type="project" value="InterPro"/>
</dbReference>
<dbReference type="GO" id="GO:0005886">
    <property type="term" value="C:plasma membrane"/>
    <property type="evidence" value="ECO:0007669"/>
    <property type="project" value="InterPro"/>
</dbReference>
<dbReference type="FunFam" id="1.20.1530.20:FF:000015">
    <property type="entry name" value="Na(+)/H(+) antiporter 2"/>
    <property type="match status" value="1"/>
</dbReference>
<feature type="transmembrane region" description="Helical" evidence="12">
    <location>
        <begin position="75"/>
        <end position="95"/>
    </location>
</feature>
<feature type="transmembrane region" description="Helical" evidence="12">
    <location>
        <begin position="37"/>
        <end position="55"/>
    </location>
</feature>
<evidence type="ECO:0000313" key="14">
    <source>
        <dbReference type="EMBL" id="WOO76782.1"/>
    </source>
</evidence>
<comment type="subcellular location">
    <subcellularLocation>
        <location evidence="1">Membrane</location>
        <topology evidence="1">Multi-pass membrane protein</topology>
    </subcellularLocation>
</comment>
<gene>
    <name evidence="14" type="primary">sod22_0</name>
    <name evidence="14" type="ORF">LOC62_01G000400</name>
</gene>
<keyword evidence="9 12" id="KW-0472">Membrane</keyword>
<evidence type="ECO:0000256" key="3">
    <source>
        <dbReference type="ARBA" id="ARBA00022448"/>
    </source>
</evidence>
<dbReference type="Proteomes" id="UP000827549">
    <property type="component" value="Chromosome 1"/>
</dbReference>
<dbReference type="RefSeq" id="XP_062622814.1">
    <property type="nucleotide sequence ID" value="XM_062766830.1"/>
</dbReference>
<dbReference type="InterPro" id="IPR006153">
    <property type="entry name" value="Cation/H_exchanger_TM"/>
</dbReference>
<name>A0AAF1BF28_9TREE</name>
<dbReference type="EMBL" id="CP086714">
    <property type="protein sequence ID" value="WOO76782.1"/>
    <property type="molecule type" value="Genomic_DNA"/>
</dbReference>
<keyword evidence="8" id="KW-0406">Ion transport</keyword>
<dbReference type="Pfam" id="PF00999">
    <property type="entry name" value="Na_H_Exchanger"/>
    <property type="match status" value="1"/>
</dbReference>
<evidence type="ECO:0000259" key="13">
    <source>
        <dbReference type="Pfam" id="PF00999"/>
    </source>
</evidence>
<keyword evidence="7" id="KW-0915">Sodium</keyword>
<feature type="region of interest" description="Disordered" evidence="11">
    <location>
        <begin position="589"/>
        <end position="734"/>
    </location>
</feature>
<evidence type="ECO:0000313" key="15">
    <source>
        <dbReference type="Proteomes" id="UP000827549"/>
    </source>
</evidence>
<keyword evidence="6 12" id="KW-1133">Transmembrane helix</keyword>
<protein>
    <submittedName>
        <fullName evidence="14">Na(+)/H(+) antiporter</fullName>
    </submittedName>
</protein>
<accession>A0AAF1BF28</accession>
<feature type="compositionally biased region" description="Low complexity" evidence="11">
    <location>
        <begin position="589"/>
        <end position="613"/>
    </location>
</feature>
<evidence type="ECO:0000256" key="2">
    <source>
        <dbReference type="ARBA" id="ARBA00005248"/>
    </source>
</evidence>
<comment type="similarity">
    <text evidence="2">Belongs to the fungal Na(+)/H(+) exchanger family.</text>
</comment>
<dbReference type="GeneID" id="87803659"/>
<keyword evidence="10" id="KW-0739">Sodium transport</keyword>
<feature type="transmembrane region" description="Helical" evidence="12">
    <location>
        <begin position="300"/>
        <end position="319"/>
    </location>
</feature>
<dbReference type="GO" id="GO:0030007">
    <property type="term" value="P:intracellular potassium ion homeostasis"/>
    <property type="evidence" value="ECO:0007669"/>
    <property type="project" value="TreeGrafter"/>
</dbReference>
<feature type="transmembrane region" description="Helical" evidence="12">
    <location>
        <begin position="12"/>
        <end position="32"/>
    </location>
</feature>
<feature type="compositionally biased region" description="Polar residues" evidence="11">
    <location>
        <begin position="798"/>
        <end position="807"/>
    </location>
</feature>
<evidence type="ECO:0000256" key="8">
    <source>
        <dbReference type="ARBA" id="ARBA00023065"/>
    </source>
</evidence>
<feature type="compositionally biased region" description="Basic and acidic residues" evidence="11">
    <location>
        <begin position="515"/>
        <end position="528"/>
    </location>
</feature>
<dbReference type="PANTHER" id="PTHR31382:SF4">
    <property type="entry name" value="NA(+)_H(+) ANTIPORTER"/>
    <property type="match status" value="1"/>
</dbReference>
<dbReference type="InterPro" id="IPR004712">
    <property type="entry name" value="Na+/H+_antiporter_fungi"/>
</dbReference>
<feature type="domain" description="Cation/H+ exchanger transmembrane" evidence="13">
    <location>
        <begin position="25"/>
        <end position="433"/>
    </location>
</feature>
<feature type="transmembrane region" description="Helical" evidence="12">
    <location>
        <begin position="331"/>
        <end position="354"/>
    </location>
</feature>
<evidence type="ECO:0000256" key="12">
    <source>
        <dbReference type="SAM" id="Phobius"/>
    </source>
</evidence>
<dbReference type="GO" id="GO:0042391">
    <property type="term" value="P:regulation of membrane potential"/>
    <property type="evidence" value="ECO:0007669"/>
    <property type="project" value="InterPro"/>
</dbReference>
<keyword evidence="5 12" id="KW-0812">Transmembrane</keyword>
<organism evidence="14 15">
    <name type="scientific">Vanrija pseudolonga</name>
    <dbReference type="NCBI Taxonomy" id="143232"/>
    <lineage>
        <taxon>Eukaryota</taxon>
        <taxon>Fungi</taxon>
        <taxon>Dikarya</taxon>
        <taxon>Basidiomycota</taxon>
        <taxon>Agaricomycotina</taxon>
        <taxon>Tremellomycetes</taxon>
        <taxon>Trichosporonales</taxon>
        <taxon>Trichosporonaceae</taxon>
        <taxon>Vanrija</taxon>
    </lineage>
</organism>
<keyword evidence="4" id="KW-0050">Antiport</keyword>
<dbReference type="GO" id="GO:0015385">
    <property type="term" value="F:sodium:proton antiporter activity"/>
    <property type="evidence" value="ECO:0007669"/>
    <property type="project" value="InterPro"/>
</dbReference>
<dbReference type="GO" id="GO:0120029">
    <property type="term" value="P:proton export across plasma membrane"/>
    <property type="evidence" value="ECO:0007669"/>
    <property type="project" value="InterPro"/>
</dbReference>
<feature type="region of interest" description="Disordered" evidence="11">
    <location>
        <begin position="497"/>
        <end position="551"/>
    </location>
</feature>
<keyword evidence="15" id="KW-1185">Reference proteome</keyword>
<reference evidence="14" key="1">
    <citation type="submission" date="2023-10" db="EMBL/GenBank/DDBJ databases">
        <authorList>
            <person name="Noh H."/>
        </authorList>
    </citation>
    <scope>NUCLEOTIDE SEQUENCE</scope>
    <source>
        <strain evidence="14">DUCC4014</strain>
    </source>
</reference>
<evidence type="ECO:0000256" key="9">
    <source>
        <dbReference type="ARBA" id="ARBA00023136"/>
    </source>
</evidence>
<sequence length="816" mass="89637">MGFHPFEVNAVHLVYTILGAFTVIFSLVSLLVREKLYLGEAPIATVVGIILGPYALNLFDPYKWGGNKQHVTDEITLEVTRVVIAIGVFAVGVELPKAYMKRHWRSLFFLLGPCMVYGWLVSAGFIMAMIPGLTYLSSLVIAACVTPTDPILAQAVVGGKFADKHVPTHIRHLLSAESGSNDGAAFPFLYIALYLTLDRSAGHAVGEWFYVTWLYEVALGIVLGALLGWSARKAMQFGERKKWIDRQSFVAQYVSLAILSIGMCTLLGSDDLLAAFACGTAFAWDGYFNKATEDAVFSNVIDLLFNCAAFIYIGALIPFKDFGNKDFHLSVWRLIVLAILILLFRRMPIILALYKWIPDIKTFREAIFVGWFGPMGVGAIFISTLARVNIPEPEHDGDTSQVDLLQETIGPIVAMLVLASVLTHGLSIPFLLSGRRVRSITYTWSRNPSMDTRGGNEPAWTTHTTRMEPGQQVVINRDDEEGDVGLAHNLRNRNIRVATEDGFKSEGSGESTSSRTREGSDGKKRSNDESEEIELERRGTPPLAAYRQGDDLIVERKKTNEDVDVSVVKDVYECEGASADDVKRAVLAAAARRGSPAPSRHSTNASSPRPASRGSRHSTNEDSGDEHSTNAGSDNEDDGDGYVRRPKPYAGARAPTPPSPEETPSKVHSYIPASRLAGKQKQEKEAGWRRFLRVPTTSSQASGVSAAEEGRSRTVDRDDGFLTPRERDNGRSITINEPIVEHGDHEHNHDRGLKLTRTLSRAISFAPEAADSSETAPGVNYGASNPRFKRTPGLGMYRTTSVQSTEESGFKEPTRR</sequence>
<feature type="transmembrane region" description="Helical" evidence="12">
    <location>
        <begin position="107"/>
        <end position="130"/>
    </location>
</feature>
<evidence type="ECO:0000256" key="11">
    <source>
        <dbReference type="SAM" id="MobiDB-lite"/>
    </source>
</evidence>
<dbReference type="PANTHER" id="PTHR31382">
    <property type="entry name" value="NA(+)/H(+) ANTIPORTER"/>
    <property type="match status" value="1"/>
</dbReference>
<feature type="region of interest" description="Disordered" evidence="11">
    <location>
        <begin position="766"/>
        <end position="816"/>
    </location>
</feature>
<evidence type="ECO:0000256" key="6">
    <source>
        <dbReference type="ARBA" id="ARBA00022989"/>
    </source>
</evidence>
<feature type="transmembrane region" description="Helical" evidence="12">
    <location>
        <begin position="408"/>
        <end position="432"/>
    </location>
</feature>
<proteinExistence type="inferred from homology"/>
<dbReference type="AlphaFoldDB" id="A0AAF1BF28"/>
<keyword evidence="3" id="KW-0813">Transport</keyword>
<feature type="compositionally biased region" description="Low complexity" evidence="11">
    <location>
        <begin position="505"/>
        <end position="514"/>
    </location>
</feature>
<evidence type="ECO:0000256" key="7">
    <source>
        <dbReference type="ARBA" id="ARBA00023053"/>
    </source>
</evidence>